<evidence type="ECO:0008006" key="3">
    <source>
        <dbReference type="Google" id="ProtNLM"/>
    </source>
</evidence>
<reference evidence="1 2" key="1">
    <citation type="submission" date="2024-03" db="EMBL/GenBank/DDBJ databases">
        <authorList>
            <person name="Jo J.-H."/>
        </authorList>
    </citation>
    <scope>NUCLEOTIDE SEQUENCE [LARGE SCALE GENOMIC DNA]</scope>
    <source>
        <strain evidence="1 2">AS3R-12</strain>
    </source>
</reference>
<dbReference type="RefSeq" id="WP_339964946.1">
    <property type="nucleotide sequence ID" value="NZ_JBBHJY010000001.1"/>
</dbReference>
<keyword evidence="2" id="KW-1185">Reference proteome</keyword>
<name>A0ABU8S5Q5_9SPHN</name>
<organism evidence="1 2">
    <name type="scientific">Novosphingobium aquae</name>
    <dbReference type="NCBI Taxonomy" id="3133435"/>
    <lineage>
        <taxon>Bacteria</taxon>
        <taxon>Pseudomonadati</taxon>
        <taxon>Pseudomonadota</taxon>
        <taxon>Alphaproteobacteria</taxon>
        <taxon>Sphingomonadales</taxon>
        <taxon>Sphingomonadaceae</taxon>
        <taxon>Novosphingobium</taxon>
    </lineage>
</organism>
<accession>A0ABU8S5Q5</accession>
<gene>
    <name evidence="1" type="ORF">WG900_04335</name>
</gene>
<sequence>MSLTDLQAHVLAYYTSGHGKELSITTRWYPHAELIMIIDDKIGVAVRKFGRKAARETRAAATEFVDTMIAQGGWSTQTNDFGGTMHQFQADKFPGLLAAFNASSPIVQAAAADETYWAEKFAELTA</sequence>
<dbReference type="EMBL" id="JBBHJY010000001">
    <property type="protein sequence ID" value="MEJ6009145.1"/>
    <property type="molecule type" value="Genomic_DNA"/>
</dbReference>
<comment type="caution">
    <text evidence="1">The sequence shown here is derived from an EMBL/GenBank/DDBJ whole genome shotgun (WGS) entry which is preliminary data.</text>
</comment>
<evidence type="ECO:0000313" key="1">
    <source>
        <dbReference type="EMBL" id="MEJ6009145.1"/>
    </source>
</evidence>
<protein>
    <recommendedName>
        <fullName evidence="3">Phage protein</fullName>
    </recommendedName>
</protein>
<evidence type="ECO:0000313" key="2">
    <source>
        <dbReference type="Proteomes" id="UP001379235"/>
    </source>
</evidence>
<proteinExistence type="predicted"/>
<dbReference type="Proteomes" id="UP001379235">
    <property type="component" value="Unassembled WGS sequence"/>
</dbReference>